<dbReference type="SUPFAM" id="SSF57840">
    <property type="entry name" value="Ribosomal protein L36"/>
    <property type="match status" value="1"/>
</dbReference>
<reference evidence="9" key="1">
    <citation type="submission" date="2025-08" db="UniProtKB">
        <authorList>
            <consortium name="RefSeq"/>
        </authorList>
    </citation>
    <scope>IDENTIFICATION</scope>
    <source>
        <tissue evidence="9">Whole Larva</tissue>
    </source>
</reference>
<evidence type="ECO:0000256" key="5">
    <source>
        <dbReference type="ARBA" id="ARBA00023128"/>
    </source>
</evidence>
<evidence type="ECO:0000256" key="2">
    <source>
        <dbReference type="ARBA" id="ARBA00007645"/>
    </source>
</evidence>
<evidence type="ECO:0000256" key="6">
    <source>
        <dbReference type="ARBA" id="ARBA00023274"/>
    </source>
</evidence>
<dbReference type="GeneID" id="108563488"/>
<evidence type="ECO:0000256" key="7">
    <source>
        <dbReference type="RuleBase" id="RU000570"/>
    </source>
</evidence>
<evidence type="ECO:0000256" key="4">
    <source>
        <dbReference type="ARBA" id="ARBA00022980"/>
    </source>
</evidence>
<dbReference type="PANTHER" id="PTHR46909:SF1">
    <property type="entry name" value="LARGE RIBOSOMAL SUBUNIT PROTEIN BL36M"/>
    <property type="match status" value="1"/>
</dbReference>
<gene>
    <name evidence="9" type="primary">LOC108563488</name>
</gene>
<keyword evidence="4 7" id="KW-0689">Ribosomal protein</keyword>
<dbReference type="InterPro" id="IPR000473">
    <property type="entry name" value="Ribosomal_bL36"/>
</dbReference>
<keyword evidence="3" id="KW-0809">Transit peptide</keyword>
<dbReference type="Proteomes" id="UP000695000">
    <property type="component" value="Unplaced"/>
</dbReference>
<dbReference type="NCBIfam" id="TIGR01022">
    <property type="entry name" value="rpmJ_bact"/>
    <property type="match status" value="1"/>
</dbReference>
<evidence type="ECO:0000313" key="8">
    <source>
        <dbReference type="Proteomes" id="UP000695000"/>
    </source>
</evidence>
<accession>A0ABM1MSW8</accession>
<evidence type="ECO:0000256" key="1">
    <source>
        <dbReference type="ARBA" id="ARBA00004173"/>
    </source>
</evidence>
<sequence length="102" mass="11691">MSFLLNSLANAARTALMRVSVTSPLANSGLLVPQATNVMQSAGFKVKGKLKKRCKDCYFVMREKRLFVICDTHRRHKQMSMVPDERNTWMLSHATQGKFRSW</sequence>
<dbReference type="Pfam" id="PF00444">
    <property type="entry name" value="Ribosomal_L36"/>
    <property type="match status" value="1"/>
</dbReference>
<dbReference type="InterPro" id="IPR035977">
    <property type="entry name" value="Ribosomal_bL36_sp"/>
</dbReference>
<dbReference type="RefSeq" id="XP_017777668.1">
    <property type="nucleotide sequence ID" value="XM_017922179.1"/>
</dbReference>
<keyword evidence="6 7" id="KW-0687">Ribonucleoprotein</keyword>
<comment type="subcellular location">
    <subcellularLocation>
        <location evidence="1">Mitochondrion</location>
    </subcellularLocation>
</comment>
<evidence type="ECO:0000313" key="9">
    <source>
        <dbReference type="RefSeq" id="XP_017777668.1"/>
    </source>
</evidence>
<dbReference type="GO" id="GO:0005840">
    <property type="term" value="C:ribosome"/>
    <property type="evidence" value="ECO:0007669"/>
    <property type="project" value="UniProtKB-KW"/>
</dbReference>
<keyword evidence="8" id="KW-1185">Reference proteome</keyword>
<protein>
    <recommendedName>
        <fullName evidence="7">Ribosomal protein</fullName>
    </recommendedName>
</protein>
<name>A0ABM1MSW8_NICVS</name>
<dbReference type="PANTHER" id="PTHR46909">
    <property type="entry name" value="39S RIBOSOMAL PROTEIN L36, MITOCHONDRIAL"/>
    <property type="match status" value="1"/>
</dbReference>
<proteinExistence type="inferred from homology"/>
<dbReference type="InterPro" id="IPR052143">
    <property type="entry name" value="Mitoribosomal_bL36m"/>
</dbReference>
<keyword evidence="5" id="KW-0496">Mitochondrion</keyword>
<comment type="similarity">
    <text evidence="2 7">Belongs to the bacterial ribosomal protein bL36 family.</text>
</comment>
<evidence type="ECO:0000256" key="3">
    <source>
        <dbReference type="ARBA" id="ARBA00022946"/>
    </source>
</evidence>
<organism evidence="8 9">
    <name type="scientific">Nicrophorus vespilloides</name>
    <name type="common">Boreal carrion beetle</name>
    <dbReference type="NCBI Taxonomy" id="110193"/>
    <lineage>
        <taxon>Eukaryota</taxon>
        <taxon>Metazoa</taxon>
        <taxon>Ecdysozoa</taxon>
        <taxon>Arthropoda</taxon>
        <taxon>Hexapoda</taxon>
        <taxon>Insecta</taxon>
        <taxon>Pterygota</taxon>
        <taxon>Neoptera</taxon>
        <taxon>Endopterygota</taxon>
        <taxon>Coleoptera</taxon>
        <taxon>Polyphaga</taxon>
        <taxon>Staphyliniformia</taxon>
        <taxon>Silphidae</taxon>
        <taxon>Nicrophorinae</taxon>
        <taxon>Nicrophorus</taxon>
    </lineage>
</organism>